<keyword evidence="1" id="KW-1133">Transmembrane helix</keyword>
<keyword evidence="1" id="KW-0472">Membrane</keyword>
<keyword evidence="1" id="KW-0812">Transmembrane</keyword>
<accession>A0A915K626</accession>
<evidence type="ECO:0000313" key="3">
    <source>
        <dbReference type="WBParaSite" id="nRc.2.0.1.t33788-RA"/>
    </source>
</evidence>
<dbReference type="AlphaFoldDB" id="A0A915K626"/>
<evidence type="ECO:0000256" key="1">
    <source>
        <dbReference type="SAM" id="Phobius"/>
    </source>
</evidence>
<evidence type="ECO:0000313" key="2">
    <source>
        <dbReference type="Proteomes" id="UP000887565"/>
    </source>
</evidence>
<proteinExistence type="predicted"/>
<reference evidence="3" key="1">
    <citation type="submission" date="2022-11" db="UniProtKB">
        <authorList>
            <consortium name="WormBaseParasite"/>
        </authorList>
    </citation>
    <scope>IDENTIFICATION</scope>
</reference>
<feature type="transmembrane region" description="Helical" evidence="1">
    <location>
        <begin position="6"/>
        <end position="28"/>
    </location>
</feature>
<organism evidence="2 3">
    <name type="scientific">Romanomermis culicivorax</name>
    <name type="common">Nematode worm</name>
    <dbReference type="NCBI Taxonomy" id="13658"/>
    <lineage>
        <taxon>Eukaryota</taxon>
        <taxon>Metazoa</taxon>
        <taxon>Ecdysozoa</taxon>
        <taxon>Nematoda</taxon>
        <taxon>Enoplea</taxon>
        <taxon>Dorylaimia</taxon>
        <taxon>Mermithida</taxon>
        <taxon>Mermithoidea</taxon>
        <taxon>Mermithidae</taxon>
        <taxon>Romanomermis</taxon>
    </lineage>
</organism>
<protein>
    <submittedName>
        <fullName evidence="3">Uncharacterized protein</fullName>
    </submittedName>
</protein>
<dbReference type="WBParaSite" id="nRc.2.0.1.t33788-RA">
    <property type="protein sequence ID" value="nRc.2.0.1.t33788-RA"/>
    <property type="gene ID" value="nRc.2.0.1.g33788"/>
</dbReference>
<sequence length="164" mass="17305">MFASIFISLTICVIILASIISFLLLCCGKKEKEPAPAKAEKLIEGGLEIKEPSIHISFKDATGVGAATSSLARKSVKKLPAIGSGPPTGNVGGLKGGPGATCPMMPVDEQDPEVLAYLKGQYPTANKLVSAPLPPGQTKIIIFGPFFELFRLILAIEDFHAEKL</sequence>
<name>A0A915K626_ROMCU</name>
<keyword evidence="2" id="KW-1185">Reference proteome</keyword>
<dbReference type="Proteomes" id="UP000887565">
    <property type="component" value="Unplaced"/>
</dbReference>